<dbReference type="EMBL" id="PNEN01000490">
    <property type="protein sequence ID" value="PPJ57563.1"/>
    <property type="molecule type" value="Genomic_DNA"/>
</dbReference>
<organism evidence="2 3">
    <name type="scientific">Cercospora berteroae</name>
    <dbReference type="NCBI Taxonomy" id="357750"/>
    <lineage>
        <taxon>Eukaryota</taxon>
        <taxon>Fungi</taxon>
        <taxon>Dikarya</taxon>
        <taxon>Ascomycota</taxon>
        <taxon>Pezizomycotina</taxon>
        <taxon>Dothideomycetes</taxon>
        <taxon>Dothideomycetidae</taxon>
        <taxon>Mycosphaerellales</taxon>
        <taxon>Mycosphaerellaceae</taxon>
        <taxon>Cercospora</taxon>
    </lineage>
</organism>
<dbReference type="OrthoDB" id="3640406at2759"/>
<protein>
    <submittedName>
        <fullName evidence="2">Uncharacterized protein</fullName>
    </submittedName>
</protein>
<accession>A0A2S6CCY0</accession>
<reference evidence="3" key="1">
    <citation type="journal article" date="2017" name="bioRxiv">
        <title>Conservation of a gene cluster reveals novel cercosporin biosynthetic mechanisms and extends production to the genus Colletotrichum.</title>
        <authorList>
            <person name="de Jonge R."/>
            <person name="Ebert M.K."/>
            <person name="Huitt-Roehl C.R."/>
            <person name="Pal P."/>
            <person name="Suttle J.C."/>
            <person name="Spanner R.E."/>
            <person name="Neubauer J.D."/>
            <person name="Jurick W.M.II."/>
            <person name="Stott K.A."/>
            <person name="Secor G.A."/>
            <person name="Thomma B.P.H.J."/>
            <person name="Van de Peer Y."/>
            <person name="Townsend C.A."/>
            <person name="Bolton M.D."/>
        </authorList>
    </citation>
    <scope>NUCLEOTIDE SEQUENCE [LARGE SCALE GENOMIC DNA]</scope>
    <source>
        <strain evidence="3">CBS538.71</strain>
    </source>
</reference>
<dbReference type="AlphaFoldDB" id="A0A2S6CCY0"/>
<comment type="caution">
    <text evidence="2">The sequence shown here is derived from an EMBL/GenBank/DDBJ whole genome shotgun (WGS) entry which is preliminary data.</text>
</comment>
<gene>
    <name evidence="2" type="ORF">CBER1_10534</name>
</gene>
<feature type="region of interest" description="Disordered" evidence="1">
    <location>
        <begin position="44"/>
        <end position="67"/>
    </location>
</feature>
<evidence type="ECO:0000313" key="2">
    <source>
        <dbReference type="EMBL" id="PPJ57563.1"/>
    </source>
</evidence>
<keyword evidence="3" id="KW-1185">Reference proteome</keyword>
<sequence>MSGLWNKDCPSDNEVKAAQQAATLDRMRRGLIPGTWLQLSAAVPQEKTSPLALTPKDTLPSPAMSAGKNEQAVADLVLDDGGFLSNHAPASRSSSISSAASVSTRSPVFKPVPTVCERETIGLARFRGD</sequence>
<evidence type="ECO:0000256" key="1">
    <source>
        <dbReference type="SAM" id="MobiDB-lite"/>
    </source>
</evidence>
<name>A0A2S6CCY0_9PEZI</name>
<evidence type="ECO:0000313" key="3">
    <source>
        <dbReference type="Proteomes" id="UP000237631"/>
    </source>
</evidence>
<proteinExistence type="predicted"/>
<dbReference type="Proteomes" id="UP000237631">
    <property type="component" value="Unassembled WGS sequence"/>
</dbReference>